<reference evidence="2" key="1">
    <citation type="submission" date="2014-12" db="EMBL/GenBank/DDBJ databases">
        <title>Insight into the proteome of Arion vulgaris.</title>
        <authorList>
            <person name="Aradska J."/>
            <person name="Bulat T."/>
            <person name="Smidak R."/>
            <person name="Sarate P."/>
            <person name="Gangsoo J."/>
            <person name="Sialana F."/>
            <person name="Bilban M."/>
            <person name="Lubec G."/>
        </authorList>
    </citation>
    <scope>NUCLEOTIDE SEQUENCE</scope>
    <source>
        <tissue evidence="2">Skin</tissue>
    </source>
</reference>
<keyword evidence="1" id="KW-0812">Transmembrane</keyword>
<evidence type="ECO:0000313" key="2">
    <source>
        <dbReference type="EMBL" id="CEK58678.1"/>
    </source>
</evidence>
<organism evidence="2">
    <name type="scientific">Arion vulgaris</name>
    <dbReference type="NCBI Taxonomy" id="1028688"/>
    <lineage>
        <taxon>Eukaryota</taxon>
        <taxon>Metazoa</taxon>
        <taxon>Spiralia</taxon>
        <taxon>Lophotrochozoa</taxon>
        <taxon>Mollusca</taxon>
        <taxon>Gastropoda</taxon>
        <taxon>Heterobranchia</taxon>
        <taxon>Euthyneura</taxon>
        <taxon>Panpulmonata</taxon>
        <taxon>Eupulmonata</taxon>
        <taxon>Stylommatophora</taxon>
        <taxon>Helicina</taxon>
        <taxon>Arionoidea</taxon>
        <taxon>Arionidae</taxon>
        <taxon>Arion</taxon>
    </lineage>
</organism>
<evidence type="ECO:0000256" key="1">
    <source>
        <dbReference type="SAM" id="Phobius"/>
    </source>
</evidence>
<name>A0A0B6YR17_9EUPU</name>
<sequence length="83" mass="9275">DIGLIAGACGTAALIFFIIITCCIVKYCKRRKENARQVGNGNTWDTASNNYGYDVEAQRERSAISNYNSRNSSSFSREFPNQQ</sequence>
<feature type="non-terminal residue" evidence="2">
    <location>
        <position position="1"/>
    </location>
</feature>
<protein>
    <submittedName>
        <fullName evidence="2">Uncharacterized protein</fullName>
    </submittedName>
</protein>
<dbReference type="AlphaFoldDB" id="A0A0B6YR17"/>
<feature type="non-terminal residue" evidence="2">
    <location>
        <position position="83"/>
    </location>
</feature>
<keyword evidence="1" id="KW-0472">Membrane</keyword>
<keyword evidence="1" id="KW-1133">Transmembrane helix</keyword>
<accession>A0A0B6YR17</accession>
<feature type="transmembrane region" description="Helical" evidence="1">
    <location>
        <begin position="6"/>
        <end position="28"/>
    </location>
</feature>
<proteinExistence type="predicted"/>
<gene>
    <name evidence="2" type="primary">ORF33857</name>
</gene>
<dbReference type="EMBL" id="HACG01011813">
    <property type="protein sequence ID" value="CEK58678.1"/>
    <property type="molecule type" value="Transcribed_RNA"/>
</dbReference>